<name>A0A4R0PZ15_9SPHI</name>
<reference evidence="1 2" key="1">
    <citation type="submission" date="2019-02" db="EMBL/GenBank/DDBJ databases">
        <title>Pedobacter sp. RP-3-21 sp. nov., isolated from Arctic soil.</title>
        <authorList>
            <person name="Dahal R.H."/>
        </authorList>
    </citation>
    <scope>NUCLEOTIDE SEQUENCE [LARGE SCALE GENOMIC DNA]</scope>
    <source>
        <strain evidence="1 2">RP-3-21</strain>
    </source>
</reference>
<comment type="caution">
    <text evidence="1">The sequence shown here is derived from an EMBL/GenBank/DDBJ whole genome shotgun (WGS) entry which is preliminary data.</text>
</comment>
<dbReference type="AlphaFoldDB" id="A0A4R0PZ15"/>
<keyword evidence="2" id="KW-1185">Reference proteome</keyword>
<gene>
    <name evidence="1" type="ORF">EZ456_06785</name>
</gene>
<proteinExistence type="predicted"/>
<dbReference type="OrthoDB" id="768221at2"/>
<organism evidence="1 2">
    <name type="scientific">Pedobacter psychrodurus</name>
    <dbReference type="NCBI Taxonomy" id="2530456"/>
    <lineage>
        <taxon>Bacteria</taxon>
        <taxon>Pseudomonadati</taxon>
        <taxon>Bacteroidota</taxon>
        <taxon>Sphingobacteriia</taxon>
        <taxon>Sphingobacteriales</taxon>
        <taxon>Sphingobacteriaceae</taxon>
        <taxon>Pedobacter</taxon>
    </lineage>
</organism>
<accession>A0A4R0PZ15</accession>
<protein>
    <submittedName>
        <fullName evidence="1">DUF695 domain-containing protein</fullName>
    </submittedName>
</protein>
<dbReference type="Proteomes" id="UP000293925">
    <property type="component" value="Unassembled WGS sequence"/>
</dbReference>
<dbReference type="EMBL" id="SJSO01000004">
    <property type="protein sequence ID" value="TCD28380.1"/>
    <property type="molecule type" value="Genomic_DNA"/>
</dbReference>
<evidence type="ECO:0000313" key="1">
    <source>
        <dbReference type="EMBL" id="TCD28380.1"/>
    </source>
</evidence>
<dbReference type="RefSeq" id="WP_131528557.1">
    <property type="nucleotide sequence ID" value="NZ_SJSO01000004.1"/>
</dbReference>
<sequence length="162" mass="19101">MNFLNKLFAKKTPVVDWEIVKYSDQIYPKHSFTLLKLTMQNGKLGTGWVDKSCRKYEFKEFCPYHIGLSIDLTDKVAENNPDLDMGTIEDFFSDELKRICICHLVSRLVSDRGMEIECYSEENEPIEQFLRKVSLAENRLVSFTYEIDFDPKWKRVNRLLSL</sequence>
<evidence type="ECO:0000313" key="2">
    <source>
        <dbReference type="Proteomes" id="UP000293925"/>
    </source>
</evidence>